<dbReference type="SMART" id="SM00421">
    <property type="entry name" value="HTH_LUXR"/>
    <property type="match status" value="1"/>
</dbReference>
<dbReference type="PANTHER" id="PTHR44688">
    <property type="entry name" value="DNA-BINDING TRANSCRIPTIONAL ACTIVATOR DEVR_DOSR"/>
    <property type="match status" value="1"/>
</dbReference>
<dbReference type="Gene3D" id="1.25.40.10">
    <property type="entry name" value="Tetratricopeptide repeat domain"/>
    <property type="match status" value="1"/>
</dbReference>
<dbReference type="PANTHER" id="PTHR44688:SF16">
    <property type="entry name" value="DNA-BINDING TRANSCRIPTIONAL ACTIVATOR DEVR_DOSR"/>
    <property type="match status" value="1"/>
</dbReference>
<dbReference type="PROSITE" id="PS50043">
    <property type="entry name" value="HTH_LUXR_2"/>
    <property type="match status" value="1"/>
</dbReference>
<dbReference type="Proteomes" id="UP000433493">
    <property type="component" value="Unassembled WGS sequence"/>
</dbReference>
<dbReference type="Gene3D" id="1.10.10.10">
    <property type="entry name" value="Winged helix-like DNA-binding domain superfamily/Winged helix DNA-binding domain"/>
    <property type="match status" value="1"/>
</dbReference>
<evidence type="ECO:0000256" key="3">
    <source>
        <dbReference type="ARBA" id="ARBA00023163"/>
    </source>
</evidence>
<evidence type="ECO:0000256" key="1">
    <source>
        <dbReference type="ARBA" id="ARBA00023015"/>
    </source>
</evidence>
<dbReference type="InterPro" id="IPR036388">
    <property type="entry name" value="WH-like_DNA-bd_sf"/>
</dbReference>
<keyword evidence="1" id="KW-0805">Transcription regulation</keyword>
<evidence type="ECO:0000313" key="5">
    <source>
        <dbReference type="EMBL" id="KAB1641196.1"/>
    </source>
</evidence>
<dbReference type="SUPFAM" id="SSF46894">
    <property type="entry name" value="C-terminal effector domain of the bipartite response regulators"/>
    <property type="match status" value="1"/>
</dbReference>
<protein>
    <submittedName>
        <fullName evidence="5">Response regulator transcription factor</fullName>
    </submittedName>
</protein>
<organism evidence="5 6">
    <name type="scientific">Gulosibacter chungangensis</name>
    <dbReference type="NCBI Taxonomy" id="979746"/>
    <lineage>
        <taxon>Bacteria</taxon>
        <taxon>Bacillati</taxon>
        <taxon>Actinomycetota</taxon>
        <taxon>Actinomycetes</taxon>
        <taxon>Micrococcales</taxon>
        <taxon>Microbacteriaceae</taxon>
        <taxon>Gulosibacter</taxon>
    </lineage>
</organism>
<dbReference type="GO" id="GO:0006355">
    <property type="term" value="P:regulation of DNA-templated transcription"/>
    <property type="evidence" value="ECO:0007669"/>
    <property type="project" value="InterPro"/>
</dbReference>
<evidence type="ECO:0000313" key="6">
    <source>
        <dbReference type="Proteomes" id="UP000433493"/>
    </source>
</evidence>
<dbReference type="EMBL" id="WBKB01000010">
    <property type="protein sequence ID" value="KAB1641196.1"/>
    <property type="molecule type" value="Genomic_DNA"/>
</dbReference>
<feature type="domain" description="HTH luxR-type" evidence="4">
    <location>
        <begin position="872"/>
        <end position="937"/>
    </location>
</feature>
<comment type="caution">
    <text evidence="5">The sequence shown here is derived from an EMBL/GenBank/DDBJ whole genome shotgun (WGS) entry which is preliminary data.</text>
</comment>
<proteinExistence type="predicted"/>
<dbReference type="GO" id="GO:0003677">
    <property type="term" value="F:DNA binding"/>
    <property type="evidence" value="ECO:0007669"/>
    <property type="project" value="UniProtKB-KW"/>
</dbReference>
<dbReference type="InterPro" id="IPR000792">
    <property type="entry name" value="Tscrpt_reg_LuxR_C"/>
</dbReference>
<dbReference type="Pfam" id="PF00196">
    <property type="entry name" value="GerE"/>
    <property type="match status" value="1"/>
</dbReference>
<dbReference type="RefSeq" id="WP_158053233.1">
    <property type="nucleotide sequence ID" value="NZ_WBKB01000010.1"/>
</dbReference>
<accession>A0A7J5B9F7</accession>
<dbReference type="PRINTS" id="PR00038">
    <property type="entry name" value="HTHLUXR"/>
</dbReference>
<dbReference type="OrthoDB" id="3197423at2"/>
<keyword evidence="3" id="KW-0804">Transcription</keyword>
<dbReference type="SUPFAM" id="SSF48452">
    <property type="entry name" value="TPR-like"/>
    <property type="match status" value="1"/>
</dbReference>
<reference evidence="5 6" key="1">
    <citation type="submission" date="2019-09" db="EMBL/GenBank/DDBJ databases">
        <title>Phylogeny of genus Pseudoclavibacter and closely related genus.</title>
        <authorList>
            <person name="Li Y."/>
        </authorList>
    </citation>
    <scope>NUCLEOTIDE SEQUENCE [LARGE SCALE GENOMIC DNA]</scope>
    <source>
        <strain evidence="5 6">KCTC 13959</strain>
    </source>
</reference>
<keyword evidence="6" id="KW-1185">Reference proteome</keyword>
<dbReference type="InterPro" id="IPR011990">
    <property type="entry name" value="TPR-like_helical_dom_sf"/>
</dbReference>
<dbReference type="PROSITE" id="PS00622">
    <property type="entry name" value="HTH_LUXR_1"/>
    <property type="match status" value="1"/>
</dbReference>
<gene>
    <name evidence="5" type="ORF">F8O05_13275</name>
</gene>
<name>A0A7J5B9F7_9MICO</name>
<keyword evidence="2" id="KW-0238">DNA-binding</keyword>
<sequence length="937" mass="103324">MRDFVIRPAPLLTPVQIAERTLVDVLGQTMPEQGTLITFRGMPGSGVDRVLQKALEYAREHEWLEYFVGLVPWEREVPYSALERVCLKMEGLRHLLPDLTPDHDPIDLGQRVLQALDAHFEADDRVLLMVFDHLEHCDSLSSIVFRYIVMRATARGANFVLGDSLAQPVDLGDELRQVVYTEPHAHLVVLPEFSAAEIMTYVSQRAGSGVALREGERVRRLTGGRYDAIVAYLDSISDEYLADLADIRALPSVTSARMPGTPELHLDELSEMTRLAAEVCALQPDGVSLQTLKLVANRAGTAFSMESAVDGVTVVTNSLTGMLHLYDPLSAPDILQRTGCDRLRVIHAALSDLTYGNESRIHSVLAAQEIDEHTASRIIETATELEAAGDAVEALELLDVAVDRASENASSQVGYRQLLLKFGHVFLRQASPLQFQERISDFAKFAASDLEFGFIYTWLRTVKAHGRTDGRDVRLEYLAVPPQDIDHEFMQAEIARLDLVAALQTGSPGIPDALAAVRARYGELSGKRPENPELQWMHAEQRLLFTESLAFAIGASAGQITDAVPKARGLAERAAQLPDESPDAVDAMTSASLVLAGLGRCEDTAAFVQEARRREPYLAHSTNMGGQLDALDLHVRYVRGDFGGMRDFLDSAFYRAFEGFDMPTRITVPAFYAWILAVSGRLEEAERYLTVAKQSDQYHYPGFAVDMMPVAEALITRLRQGVPEALQVLDAAAAEPRFARSLRLRVARIELLALLGRVEEATQIWAEVESIQDRVNGGQILELEWLRGVFQVAGGDIEVGIETLEHSAAEAESPFTIGRCHLALGNAYAQVRGPREVVQEHFELARRAFTKIGAKSFADLAVARLQETTSESQELVAALTPRERQVATLAARGWRNKEIARELNIGVATVAFHMSNALEKLRISKRSELSAVIGNGL</sequence>
<dbReference type="CDD" id="cd06170">
    <property type="entry name" value="LuxR_C_like"/>
    <property type="match status" value="1"/>
</dbReference>
<evidence type="ECO:0000259" key="4">
    <source>
        <dbReference type="PROSITE" id="PS50043"/>
    </source>
</evidence>
<evidence type="ECO:0000256" key="2">
    <source>
        <dbReference type="ARBA" id="ARBA00023125"/>
    </source>
</evidence>
<dbReference type="AlphaFoldDB" id="A0A7J5B9F7"/>
<dbReference type="InterPro" id="IPR016032">
    <property type="entry name" value="Sig_transdc_resp-reg_C-effctor"/>
</dbReference>